<protein>
    <submittedName>
        <fullName evidence="2">Unannotated protein</fullName>
    </submittedName>
</protein>
<dbReference type="EMBL" id="CAFAAB010000004">
    <property type="protein sequence ID" value="CAB4774041.1"/>
    <property type="molecule type" value="Genomic_DNA"/>
</dbReference>
<keyword evidence="1" id="KW-0812">Transmembrane</keyword>
<dbReference type="AlphaFoldDB" id="A0A6J6VNF2"/>
<keyword evidence="1" id="KW-1133">Transmembrane helix</keyword>
<feature type="transmembrane region" description="Helical" evidence="1">
    <location>
        <begin position="71"/>
        <end position="89"/>
    </location>
</feature>
<evidence type="ECO:0000256" key="1">
    <source>
        <dbReference type="SAM" id="Phobius"/>
    </source>
</evidence>
<evidence type="ECO:0000313" key="2">
    <source>
        <dbReference type="EMBL" id="CAB4774041.1"/>
    </source>
</evidence>
<keyword evidence="1" id="KW-0472">Membrane</keyword>
<name>A0A6J6VNF2_9ZZZZ</name>
<feature type="transmembrane region" description="Helical" evidence="1">
    <location>
        <begin position="12"/>
        <end position="36"/>
    </location>
</feature>
<feature type="transmembrane region" description="Helical" evidence="1">
    <location>
        <begin position="157"/>
        <end position="177"/>
    </location>
</feature>
<feature type="transmembrane region" description="Helical" evidence="1">
    <location>
        <begin position="189"/>
        <end position="207"/>
    </location>
</feature>
<sequence>MSALSTSGVLALFGTVFLASAVEMVEALTIVVAVGITKGWRSALEGVAVALLALTGLVVVFGPALASVPTASLRIVVGTVLLIFGLQWWRKAILRSIGLKAKHDEDAIFAETVEELQKSPANTRDAAAFTMAFKGVFLEGIEVVVTVITLGSSAHRLGVAATAAVSALVVVAAAGLIVTRQLSNVPENAMKMVVGIMAASYGTFWIGEGIGLHWPGKDLALLAFALIFGLLTWVVVLSLTPREHSVAVTS</sequence>
<gene>
    <name evidence="2" type="ORF">UFOPK2958_00080</name>
</gene>
<organism evidence="2">
    <name type="scientific">freshwater metagenome</name>
    <dbReference type="NCBI Taxonomy" id="449393"/>
    <lineage>
        <taxon>unclassified sequences</taxon>
        <taxon>metagenomes</taxon>
        <taxon>ecological metagenomes</taxon>
    </lineage>
</organism>
<reference evidence="2" key="1">
    <citation type="submission" date="2020-05" db="EMBL/GenBank/DDBJ databases">
        <authorList>
            <person name="Chiriac C."/>
            <person name="Salcher M."/>
            <person name="Ghai R."/>
            <person name="Kavagutti S V."/>
        </authorList>
    </citation>
    <scope>NUCLEOTIDE SEQUENCE</scope>
</reference>
<feature type="transmembrane region" description="Helical" evidence="1">
    <location>
        <begin position="219"/>
        <end position="240"/>
    </location>
</feature>
<feature type="transmembrane region" description="Helical" evidence="1">
    <location>
        <begin position="126"/>
        <end position="151"/>
    </location>
</feature>
<feature type="transmembrane region" description="Helical" evidence="1">
    <location>
        <begin position="43"/>
        <end position="65"/>
    </location>
</feature>
<proteinExistence type="predicted"/>
<accession>A0A6J6VNF2</accession>